<dbReference type="AlphaFoldDB" id="A0A329E5T4"/>
<sequence length="95" mass="10606">MKSYIFIILSIIFAINTAYSAEITEKIYKKKDASGDTLLVDAVNGISYCNGGRPAVTVSQHDEYVIQYVSTCLSHKEVDELINALQKAKNNFKNQ</sequence>
<comment type="caution">
    <text evidence="1">The sequence shown here is derived from an EMBL/GenBank/DDBJ whole genome shotgun (WGS) entry which is preliminary data.</text>
</comment>
<dbReference type="EMBL" id="QLTR01000023">
    <property type="protein sequence ID" value="RAS60086.1"/>
    <property type="molecule type" value="Genomic_DNA"/>
</dbReference>
<dbReference type="Proteomes" id="UP000248729">
    <property type="component" value="Unassembled WGS sequence"/>
</dbReference>
<evidence type="ECO:0000313" key="1">
    <source>
        <dbReference type="EMBL" id="RAS60086.1"/>
    </source>
</evidence>
<evidence type="ECO:0000313" key="2">
    <source>
        <dbReference type="Proteomes" id="UP000248729"/>
    </source>
</evidence>
<organism evidence="1 2">
    <name type="scientific">Vibrio diazotrophicus</name>
    <dbReference type="NCBI Taxonomy" id="685"/>
    <lineage>
        <taxon>Bacteria</taxon>
        <taxon>Pseudomonadati</taxon>
        <taxon>Pseudomonadota</taxon>
        <taxon>Gammaproteobacteria</taxon>
        <taxon>Vibrionales</taxon>
        <taxon>Vibrionaceae</taxon>
        <taxon>Vibrio</taxon>
    </lineage>
</organism>
<gene>
    <name evidence="1" type="ORF">DET48_12357</name>
</gene>
<name>A0A329E5T4_VIBDI</name>
<accession>A0A329E5T4</accession>
<proteinExistence type="predicted"/>
<protein>
    <submittedName>
        <fullName evidence="1">Uncharacterized protein</fullName>
    </submittedName>
</protein>
<reference evidence="1 2" key="1">
    <citation type="submission" date="2018-06" db="EMBL/GenBank/DDBJ databases">
        <title>Freshwater and sediment microbial communities from various areas in North America, analyzing microbe dynamics in response to fracking.</title>
        <authorList>
            <person name="Lamendella R."/>
        </authorList>
    </citation>
    <scope>NUCLEOTIDE SEQUENCE [LARGE SCALE GENOMIC DNA]</scope>
    <source>
        <strain evidence="1 2">99A</strain>
    </source>
</reference>